<evidence type="ECO:0000313" key="2">
    <source>
        <dbReference type="EMBL" id="NAS12679.1"/>
    </source>
</evidence>
<accession>A0A6L9EEB8</accession>
<name>A0A6L9EEB8_9FLAO</name>
<evidence type="ECO:0000313" key="3">
    <source>
        <dbReference type="Proteomes" id="UP000475249"/>
    </source>
</evidence>
<keyword evidence="3" id="KW-1185">Reference proteome</keyword>
<proteinExistence type="predicted"/>
<keyword evidence="1" id="KW-0175">Coiled coil</keyword>
<protein>
    <submittedName>
        <fullName evidence="2">Uncharacterized protein</fullName>
    </submittedName>
</protein>
<gene>
    <name evidence="2" type="ORF">GTQ38_11740</name>
</gene>
<dbReference type="AlphaFoldDB" id="A0A6L9EEB8"/>
<sequence length="128" mass="14626">MENRLIRWVKAGRQSLKKSSAAKEAKNGLIKSDRIVLVEGTFSPLEAADVLLSLLNDKIKFHTVQALNLRDRQAEDNQRSERRIAELKEAKQHIKDLVVQARNDGLEIVIDSLIDIKLRERIPKPHTN</sequence>
<organism evidence="2 3">
    <name type="scientific">Poritiphilus flavus</name>
    <dbReference type="NCBI Taxonomy" id="2697053"/>
    <lineage>
        <taxon>Bacteria</taxon>
        <taxon>Pseudomonadati</taxon>
        <taxon>Bacteroidota</taxon>
        <taxon>Flavobacteriia</taxon>
        <taxon>Flavobacteriales</taxon>
        <taxon>Flavobacteriaceae</taxon>
        <taxon>Poritiphilus</taxon>
    </lineage>
</organism>
<evidence type="ECO:0000256" key="1">
    <source>
        <dbReference type="SAM" id="Coils"/>
    </source>
</evidence>
<feature type="coiled-coil region" evidence="1">
    <location>
        <begin position="70"/>
        <end position="104"/>
    </location>
</feature>
<dbReference type="RefSeq" id="WP_161435709.1">
    <property type="nucleotide sequence ID" value="NZ_WXYO01000005.1"/>
</dbReference>
<dbReference type="Proteomes" id="UP000475249">
    <property type="component" value="Unassembled WGS sequence"/>
</dbReference>
<reference evidence="2 3" key="1">
    <citation type="submission" date="2020-01" db="EMBL/GenBank/DDBJ databases">
        <title>Bacteria diversity of Porities sp.</title>
        <authorList>
            <person name="Wang G."/>
        </authorList>
    </citation>
    <scope>NUCLEOTIDE SEQUENCE [LARGE SCALE GENOMIC DNA]</scope>
    <source>
        <strain evidence="2 3">R33</strain>
    </source>
</reference>
<dbReference type="EMBL" id="WXYO01000005">
    <property type="protein sequence ID" value="NAS12679.1"/>
    <property type="molecule type" value="Genomic_DNA"/>
</dbReference>
<comment type="caution">
    <text evidence="2">The sequence shown here is derived from an EMBL/GenBank/DDBJ whole genome shotgun (WGS) entry which is preliminary data.</text>
</comment>